<evidence type="ECO:0000313" key="10">
    <source>
        <dbReference type="Proteomes" id="UP000000378"/>
    </source>
</evidence>
<dbReference type="EMBL" id="CP002048">
    <property type="protein sequence ID" value="ADI01976.1"/>
    <property type="molecule type" value="Genomic_DNA"/>
</dbReference>
<dbReference type="FunFam" id="3.40.50.300:FF:000006">
    <property type="entry name" value="DNA-binding transcriptional regulator NtrC"/>
    <property type="match status" value="1"/>
</dbReference>
<reference evidence="9 10" key="2">
    <citation type="journal article" date="2010" name="Stand. Genomic Sci.">
        <title>Complete genome sequence of Syntrophothermus lipocalidus type strain (TGB-C1).</title>
        <authorList>
            <person name="Djao O.D."/>
            <person name="Zhang X."/>
            <person name="Lucas S."/>
            <person name="Lapidus A."/>
            <person name="Del Rio T.G."/>
            <person name="Nolan M."/>
            <person name="Tice H."/>
            <person name="Cheng J.F."/>
            <person name="Han C."/>
            <person name="Tapia R."/>
            <person name="Goodwin L."/>
            <person name="Pitluck S."/>
            <person name="Liolios K."/>
            <person name="Ivanova N."/>
            <person name="Mavromatis K."/>
            <person name="Mikhailova N."/>
            <person name="Ovchinnikova G."/>
            <person name="Pati A."/>
            <person name="Brambilla E."/>
            <person name="Chen A."/>
            <person name="Palaniappan K."/>
            <person name="Land M."/>
            <person name="Hauser L."/>
            <person name="Chang Y.J."/>
            <person name="Jeffries C.D."/>
            <person name="Rohde M."/>
            <person name="Sikorski J."/>
            <person name="Spring S."/>
            <person name="Goker M."/>
            <person name="Detter J.C."/>
            <person name="Woyke T."/>
            <person name="Bristow J."/>
            <person name="Eisen J.A."/>
            <person name="Markowitz V."/>
            <person name="Hugenholtz P."/>
            <person name="Kyrpides N.C."/>
            <person name="Klenk H.P."/>
        </authorList>
    </citation>
    <scope>NUCLEOTIDE SEQUENCE [LARGE SCALE GENOMIC DNA]</scope>
    <source>
        <strain evidence="10">DSM 12680 / TGB-C1</strain>
    </source>
</reference>
<dbReference type="InterPro" id="IPR046342">
    <property type="entry name" value="CBS_dom_sf"/>
</dbReference>
<dbReference type="HOGENOM" id="CLU_000445_8_1_9"/>
<evidence type="ECO:0000256" key="3">
    <source>
        <dbReference type="ARBA" id="ARBA00023015"/>
    </source>
</evidence>
<dbReference type="InterPro" id="IPR009057">
    <property type="entry name" value="Homeodomain-like_sf"/>
</dbReference>
<dbReference type="SUPFAM" id="SSF46689">
    <property type="entry name" value="Homeodomain-like"/>
    <property type="match status" value="1"/>
</dbReference>
<evidence type="ECO:0000256" key="4">
    <source>
        <dbReference type="ARBA" id="ARBA00023163"/>
    </source>
</evidence>
<keyword evidence="1" id="KW-0547">Nucleotide-binding</keyword>
<dbReference type="SMART" id="SM00091">
    <property type="entry name" value="PAS"/>
    <property type="match status" value="1"/>
</dbReference>
<dbReference type="Proteomes" id="UP000000378">
    <property type="component" value="Chromosome"/>
</dbReference>
<dbReference type="InterPro" id="IPR000014">
    <property type="entry name" value="PAS"/>
</dbReference>
<dbReference type="GO" id="GO:0006355">
    <property type="term" value="P:regulation of DNA-templated transcription"/>
    <property type="evidence" value="ECO:0007669"/>
    <property type="project" value="InterPro"/>
</dbReference>
<dbReference type="PROSITE" id="PS00688">
    <property type="entry name" value="SIGMA54_INTERACT_3"/>
    <property type="match status" value="1"/>
</dbReference>
<dbReference type="InterPro" id="IPR027417">
    <property type="entry name" value="P-loop_NTPase"/>
</dbReference>
<dbReference type="InterPro" id="IPR013767">
    <property type="entry name" value="PAS_fold"/>
</dbReference>
<feature type="domain" description="PAS" evidence="7">
    <location>
        <begin position="136"/>
        <end position="188"/>
    </location>
</feature>
<dbReference type="InterPro" id="IPR058031">
    <property type="entry name" value="AAA_lid_NorR"/>
</dbReference>
<evidence type="ECO:0000259" key="6">
    <source>
        <dbReference type="PROSITE" id="PS50045"/>
    </source>
</evidence>
<dbReference type="Pfam" id="PF02954">
    <property type="entry name" value="HTH_8"/>
    <property type="match status" value="1"/>
</dbReference>
<evidence type="ECO:0000256" key="1">
    <source>
        <dbReference type="ARBA" id="ARBA00022741"/>
    </source>
</evidence>
<dbReference type="Pfam" id="PF00989">
    <property type="entry name" value="PAS"/>
    <property type="match status" value="1"/>
</dbReference>
<dbReference type="Gene3D" id="3.30.450.20">
    <property type="entry name" value="PAS domain"/>
    <property type="match status" value="1"/>
</dbReference>
<dbReference type="RefSeq" id="WP_013175378.1">
    <property type="nucleotide sequence ID" value="NC_014220.1"/>
</dbReference>
<dbReference type="SUPFAM" id="SSF55785">
    <property type="entry name" value="PYP-like sensor domain (PAS domain)"/>
    <property type="match status" value="1"/>
</dbReference>
<dbReference type="InterPro" id="IPR035965">
    <property type="entry name" value="PAS-like_dom_sf"/>
</dbReference>
<keyword evidence="4" id="KW-0804">Transcription</keyword>
<sequence>MPVLRISELQVGEAMTKRFGTASPDETLEQVIAAMLQNRWEEVVVVEGNGKLLGLVTKEHLVRILSDGLPQDKPIIDVCHRNVFTTTTTEDLVLARDVMREHHIGRLPVLDETGTVVGILTAKDVCNGFSDKLEVIGRHMQAVMDNITEAIQVVDCFGVITYWNKAAERMFGLKADDVVGKRLKEIYDDGLIESVLKEAKSRRNVLAELKPQQYAIRNAVPVITPAGDVIGVVCTTQDVTQTMSLLDRLHYANSKVKKLEKRVRQSEPSSEDVFYTADKFTLRVLQQARKVAATDATVLIQGESGTGKELLARVIYQNSKRSNRPFVEINCSAIPETLFESEMFGYESGSFTGAKREGKPGKFELAHDGTIFLDEIGELPLEMQAKLLRVIQEGRFYRVGGTNPIEVNVRLIAATNRNLHEMVSEGRFREDLFYRLNVVTLEIPPLRERKGDIPGLVARFINELATDYDREVDGIDDEALDVLVDYDWPGNVRQLRNVLESIIILMEGNLITLHSLEEAGVMDMLRPGNNGSRTKDKEVLMAGEVLEEAVAKTERDVIMRALEECGYNKARTAEMLGIPRSTLYYKLRTLGIPSISD</sequence>
<dbReference type="CDD" id="cd02205">
    <property type="entry name" value="CBS_pair_SF"/>
    <property type="match status" value="1"/>
</dbReference>
<dbReference type="SMART" id="SM00116">
    <property type="entry name" value="CBS"/>
    <property type="match status" value="2"/>
</dbReference>
<dbReference type="PROSITE" id="PS50045">
    <property type="entry name" value="SIGMA54_INTERACT_4"/>
    <property type="match status" value="1"/>
</dbReference>
<dbReference type="AlphaFoldDB" id="D7CMP1"/>
<keyword evidence="5" id="KW-0129">CBS domain</keyword>
<dbReference type="PANTHER" id="PTHR32071:SF57">
    <property type="entry name" value="C4-DICARBOXYLATE TRANSPORT TRANSCRIPTIONAL REGULATORY PROTEIN DCTD"/>
    <property type="match status" value="1"/>
</dbReference>
<organism evidence="9 10">
    <name type="scientific">Syntrophothermus lipocalidus (strain DSM 12680 / TGB-C1)</name>
    <dbReference type="NCBI Taxonomy" id="643648"/>
    <lineage>
        <taxon>Bacteria</taxon>
        <taxon>Bacillati</taxon>
        <taxon>Bacillota</taxon>
        <taxon>Clostridia</taxon>
        <taxon>Eubacteriales</taxon>
        <taxon>Syntrophomonadaceae</taxon>
        <taxon>Syntrophothermus</taxon>
    </lineage>
</organism>
<evidence type="ECO:0000259" key="8">
    <source>
        <dbReference type="PROSITE" id="PS51371"/>
    </source>
</evidence>
<dbReference type="InterPro" id="IPR025944">
    <property type="entry name" value="Sigma_54_int_dom_CS"/>
</dbReference>
<dbReference type="InterPro" id="IPR003593">
    <property type="entry name" value="AAA+_ATPase"/>
</dbReference>
<dbReference type="OrthoDB" id="9803970at2"/>
<dbReference type="Gene3D" id="1.10.8.60">
    <property type="match status" value="1"/>
</dbReference>
<keyword evidence="2" id="KW-0067">ATP-binding</keyword>
<feature type="domain" description="Sigma-54 factor interaction" evidence="6">
    <location>
        <begin position="274"/>
        <end position="504"/>
    </location>
</feature>
<dbReference type="Gene3D" id="3.40.50.300">
    <property type="entry name" value="P-loop containing nucleotide triphosphate hydrolases"/>
    <property type="match status" value="1"/>
</dbReference>
<dbReference type="SMART" id="SM00382">
    <property type="entry name" value="AAA"/>
    <property type="match status" value="1"/>
</dbReference>
<dbReference type="PROSITE" id="PS50112">
    <property type="entry name" value="PAS"/>
    <property type="match status" value="1"/>
</dbReference>
<evidence type="ECO:0000313" key="9">
    <source>
        <dbReference type="EMBL" id="ADI01976.1"/>
    </source>
</evidence>
<dbReference type="Gene3D" id="3.10.580.10">
    <property type="entry name" value="CBS-domain"/>
    <property type="match status" value="1"/>
</dbReference>
<dbReference type="Pfam" id="PF00158">
    <property type="entry name" value="Sigma54_activat"/>
    <property type="match status" value="1"/>
</dbReference>
<dbReference type="GO" id="GO:0043565">
    <property type="term" value="F:sequence-specific DNA binding"/>
    <property type="evidence" value="ECO:0007669"/>
    <property type="project" value="InterPro"/>
</dbReference>
<dbReference type="InterPro" id="IPR002078">
    <property type="entry name" value="Sigma_54_int"/>
</dbReference>
<dbReference type="PROSITE" id="PS51371">
    <property type="entry name" value="CBS"/>
    <property type="match status" value="2"/>
</dbReference>
<dbReference type="PROSITE" id="PS00675">
    <property type="entry name" value="SIGMA54_INTERACT_1"/>
    <property type="match status" value="1"/>
</dbReference>
<dbReference type="InterPro" id="IPR002197">
    <property type="entry name" value="HTH_Fis"/>
</dbReference>
<dbReference type="Pfam" id="PF00571">
    <property type="entry name" value="CBS"/>
    <property type="match status" value="2"/>
</dbReference>
<keyword evidence="10" id="KW-1185">Reference proteome</keyword>
<dbReference type="CDD" id="cd00009">
    <property type="entry name" value="AAA"/>
    <property type="match status" value="1"/>
</dbReference>
<dbReference type="CDD" id="cd00130">
    <property type="entry name" value="PAS"/>
    <property type="match status" value="1"/>
</dbReference>
<dbReference type="GO" id="GO:0005524">
    <property type="term" value="F:ATP binding"/>
    <property type="evidence" value="ECO:0007669"/>
    <property type="project" value="UniProtKB-KW"/>
</dbReference>
<proteinExistence type="predicted"/>
<protein>
    <submittedName>
        <fullName evidence="9">PAS modulated sigma54 specific transcriptional regulator, Fis family</fullName>
    </submittedName>
</protein>
<dbReference type="eggNOG" id="COG0517">
    <property type="taxonomic scope" value="Bacteria"/>
</dbReference>
<keyword evidence="3" id="KW-0805">Transcription regulation</keyword>
<dbReference type="NCBIfam" id="TIGR00229">
    <property type="entry name" value="sensory_box"/>
    <property type="match status" value="1"/>
</dbReference>
<dbReference type="STRING" id="643648.Slip_1203"/>
<evidence type="ECO:0000259" key="7">
    <source>
        <dbReference type="PROSITE" id="PS50112"/>
    </source>
</evidence>
<dbReference type="PRINTS" id="PR01590">
    <property type="entry name" value="HTHFIS"/>
</dbReference>
<evidence type="ECO:0000256" key="2">
    <source>
        <dbReference type="ARBA" id="ARBA00022840"/>
    </source>
</evidence>
<dbReference type="eggNOG" id="COG3829">
    <property type="taxonomic scope" value="Bacteria"/>
</dbReference>
<accession>D7CMP1</accession>
<reference evidence="10" key="1">
    <citation type="journal article" date="2010" name="Stand. Genomic Sci.">
        <title>Complete genome sequence of Syntrophothermus lipocalidus type strain (TGB-C1T).</title>
        <authorList>
            <consortium name="US DOE Joint Genome Institute (JGI-PGF)"/>
            <person name="Djao O."/>
            <person name="Zhang X."/>
            <person name="Lucas S."/>
            <person name="Lapidus A."/>
            <person name="Glavina Del Rio T."/>
            <person name="Nolan M."/>
            <person name="Tice H."/>
            <person name="Cheng J."/>
            <person name="Han C."/>
            <person name="Tapia R."/>
            <person name="Goodwin L."/>
            <person name="Pitluck S."/>
            <person name="Liolios K."/>
            <person name="Ivanova N."/>
            <person name="Mavromatis K."/>
            <person name="Mikhailova N."/>
            <person name="Ovchinnikova G."/>
            <person name="Pati A."/>
            <person name="Brambilla E."/>
            <person name="Chen A."/>
            <person name="Palaniappan K."/>
            <person name="Land M."/>
            <person name="Hauser L."/>
            <person name="Chang Y."/>
            <person name="Jeffries C."/>
            <person name="Rohde M."/>
            <person name="Sikorski J."/>
            <person name="Spring S."/>
            <person name="Goker M."/>
            <person name="Detter J."/>
            <person name="Woyke T."/>
            <person name="Bristow J."/>
            <person name="Eisen J."/>
            <person name="Markowitz V."/>
            <person name="Hugenholtz P."/>
            <person name="Kyrpides N."/>
            <person name="Klenk H."/>
        </authorList>
    </citation>
    <scope>NUCLEOTIDE SEQUENCE [LARGE SCALE GENOMIC DNA]</scope>
    <source>
        <strain evidence="10">DSM 12680 / TGB-C1</strain>
    </source>
</reference>
<feature type="domain" description="CBS" evidence="8">
    <location>
        <begin position="15"/>
        <end position="71"/>
    </location>
</feature>
<evidence type="ECO:0000256" key="5">
    <source>
        <dbReference type="PROSITE-ProRule" id="PRU00703"/>
    </source>
</evidence>
<dbReference type="SUPFAM" id="SSF54631">
    <property type="entry name" value="CBS-domain pair"/>
    <property type="match status" value="1"/>
</dbReference>
<dbReference type="Gene3D" id="1.10.10.60">
    <property type="entry name" value="Homeodomain-like"/>
    <property type="match status" value="1"/>
</dbReference>
<name>D7CMP1_SYNLT</name>
<dbReference type="SUPFAM" id="SSF52540">
    <property type="entry name" value="P-loop containing nucleoside triphosphate hydrolases"/>
    <property type="match status" value="1"/>
</dbReference>
<dbReference type="PANTHER" id="PTHR32071">
    <property type="entry name" value="TRANSCRIPTIONAL REGULATORY PROTEIN"/>
    <property type="match status" value="1"/>
</dbReference>
<gene>
    <name evidence="9" type="ordered locus">Slip_1203</name>
</gene>
<dbReference type="KEGG" id="slp:Slip_1203"/>
<dbReference type="Pfam" id="PF25601">
    <property type="entry name" value="AAA_lid_14"/>
    <property type="match status" value="1"/>
</dbReference>
<dbReference type="InterPro" id="IPR000644">
    <property type="entry name" value="CBS_dom"/>
</dbReference>
<dbReference type="InterPro" id="IPR025662">
    <property type="entry name" value="Sigma_54_int_dom_ATP-bd_1"/>
</dbReference>
<feature type="domain" description="CBS" evidence="8">
    <location>
        <begin position="79"/>
        <end position="135"/>
    </location>
</feature>